<gene>
    <name evidence="1" type="ORF">NRB56_61140</name>
</gene>
<evidence type="ECO:0008006" key="3">
    <source>
        <dbReference type="Google" id="ProtNLM"/>
    </source>
</evidence>
<dbReference type="Pfam" id="PF06304">
    <property type="entry name" value="DUF1048"/>
    <property type="match status" value="1"/>
</dbReference>
<dbReference type="Proteomes" id="UP000431401">
    <property type="component" value="Unassembled WGS sequence"/>
</dbReference>
<dbReference type="InterPro" id="IPR008316">
    <property type="entry name" value="UCP029876"/>
</dbReference>
<dbReference type="RefSeq" id="WP_153347778.1">
    <property type="nucleotide sequence ID" value="NZ_WEGI01000014.1"/>
</dbReference>
<keyword evidence="2" id="KW-1185">Reference proteome</keyword>
<accession>A0A7K0DZ03</accession>
<evidence type="ECO:0000313" key="1">
    <source>
        <dbReference type="EMBL" id="MQY30512.1"/>
    </source>
</evidence>
<proteinExistence type="predicted"/>
<dbReference type="EMBL" id="WEGI01000014">
    <property type="protein sequence ID" value="MQY30512.1"/>
    <property type="molecule type" value="Genomic_DNA"/>
</dbReference>
<dbReference type="SUPFAM" id="SSF158560">
    <property type="entry name" value="BH3980-like"/>
    <property type="match status" value="1"/>
</dbReference>
<name>A0A7K0DZ03_9NOCA</name>
<dbReference type="AlphaFoldDB" id="A0A7K0DZ03"/>
<evidence type="ECO:0000313" key="2">
    <source>
        <dbReference type="Proteomes" id="UP000431401"/>
    </source>
</evidence>
<sequence>MFIEKVIGDLGEKRRWWSYKTRVKQLAEPYRTVAAAFERYLMYSGAGGGSMSLFEDLTELFEQSAADRTPIRDVVGDDPVEFIEAFARNYEEESWRNRERTRLLNAIEQAAGEGK</sequence>
<comment type="caution">
    <text evidence="1">The sequence shown here is derived from an EMBL/GenBank/DDBJ whole genome shotgun (WGS) entry which is preliminary data.</text>
</comment>
<dbReference type="OrthoDB" id="8083683at2"/>
<protein>
    <recommendedName>
        <fullName evidence="3">DUF1048 domain-containing protein</fullName>
    </recommendedName>
</protein>
<dbReference type="Gene3D" id="1.10.1900.10">
    <property type="entry name" value="c-terminal domain of poly(a) binding protein"/>
    <property type="match status" value="1"/>
</dbReference>
<reference evidence="1 2" key="1">
    <citation type="submission" date="2019-10" db="EMBL/GenBank/DDBJ databases">
        <title>Nocardia macrotermitis sp. nov. and Nocardia aurantia sp. nov., isolated from the gut of fungus growing-termite Macrotermes natalensis.</title>
        <authorList>
            <person name="Benndorf R."/>
            <person name="Schwitalla J."/>
            <person name="Martin K."/>
            <person name="De Beer W."/>
            <person name="Kaster A.-K."/>
            <person name="Vollmers J."/>
            <person name="Poulsen M."/>
            <person name="Beemelmanns C."/>
        </authorList>
    </citation>
    <scope>NUCLEOTIDE SEQUENCE [LARGE SCALE GENOMIC DNA]</scope>
    <source>
        <strain evidence="1 2">RB56</strain>
    </source>
</reference>
<organism evidence="1 2">
    <name type="scientific">Nocardia aurantia</name>
    <dbReference type="NCBI Taxonomy" id="2585199"/>
    <lineage>
        <taxon>Bacteria</taxon>
        <taxon>Bacillati</taxon>
        <taxon>Actinomycetota</taxon>
        <taxon>Actinomycetes</taxon>
        <taxon>Mycobacteriales</taxon>
        <taxon>Nocardiaceae</taxon>
        <taxon>Nocardia</taxon>
    </lineage>
</organism>